<dbReference type="AlphaFoldDB" id="A0A0K2TB75"/>
<name>A0A0K2TB75_LEPSM</name>
<sequence>IIKSDAEETHRVVTPISASSLPTSLQEAVGSFCVLDEENSKREGTERVIPRITEEFPKRRSCISPKDQFHLP</sequence>
<evidence type="ECO:0000313" key="1">
    <source>
        <dbReference type="EMBL" id="CDW23263.1"/>
    </source>
</evidence>
<protein>
    <submittedName>
        <fullName evidence="1">Uncharacterized protein</fullName>
    </submittedName>
</protein>
<feature type="non-terminal residue" evidence="1">
    <location>
        <position position="1"/>
    </location>
</feature>
<proteinExistence type="predicted"/>
<reference evidence="1" key="1">
    <citation type="submission" date="2014-05" db="EMBL/GenBank/DDBJ databases">
        <authorList>
            <person name="Chronopoulou M."/>
        </authorList>
    </citation>
    <scope>NUCLEOTIDE SEQUENCE</scope>
    <source>
        <tissue evidence="1">Whole organism</tissue>
    </source>
</reference>
<dbReference type="EMBL" id="HACA01005902">
    <property type="protein sequence ID" value="CDW23263.1"/>
    <property type="molecule type" value="Transcribed_RNA"/>
</dbReference>
<organism evidence="1">
    <name type="scientific">Lepeophtheirus salmonis</name>
    <name type="common">Salmon louse</name>
    <name type="synonym">Caligus salmonis</name>
    <dbReference type="NCBI Taxonomy" id="72036"/>
    <lineage>
        <taxon>Eukaryota</taxon>
        <taxon>Metazoa</taxon>
        <taxon>Ecdysozoa</taxon>
        <taxon>Arthropoda</taxon>
        <taxon>Crustacea</taxon>
        <taxon>Multicrustacea</taxon>
        <taxon>Hexanauplia</taxon>
        <taxon>Copepoda</taxon>
        <taxon>Siphonostomatoida</taxon>
        <taxon>Caligidae</taxon>
        <taxon>Lepeophtheirus</taxon>
    </lineage>
</organism>
<accession>A0A0K2TB75</accession>